<organism evidence="1 2">
    <name type="scientific">Taklimakanibacter albus</name>
    <dbReference type="NCBI Taxonomy" id="2800327"/>
    <lineage>
        <taxon>Bacteria</taxon>
        <taxon>Pseudomonadati</taxon>
        <taxon>Pseudomonadota</taxon>
        <taxon>Alphaproteobacteria</taxon>
        <taxon>Hyphomicrobiales</taxon>
        <taxon>Aestuariivirgaceae</taxon>
        <taxon>Taklimakanibacter</taxon>
    </lineage>
</organism>
<name>A0ACC5RBE0_9HYPH</name>
<reference evidence="1" key="1">
    <citation type="submission" date="2021-01" db="EMBL/GenBank/DDBJ databases">
        <authorList>
            <person name="Sun Q."/>
        </authorList>
    </citation>
    <scope>NUCLEOTIDE SEQUENCE</scope>
    <source>
        <strain evidence="1">YIM B02566</strain>
    </source>
</reference>
<proteinExistence type="predicted"/>
<dbReference type="EMBL" id="JAENHL010000008">
    <property type="protein sequence ID" value="MBK1869914.1"/>
    <property type="molecule type" value="Genomic_DNA"/>
</dbReference>
<keyword evidence="1" id="KW-0067">ATP-binding</keyword>
<accession>A0ACC5RBE0</accession>
<gene>
    <name evidence="1" type="ORF">JHL16_26355</name>
</gene>
<dbReference type="Proteomes" id="UP000616151">
    <property type="component" value="Unassembled WGS sequence"/>
</dbReference>
<evidence type="ECO:0000313" key="1">
    <source>
        <dbReference type="EMBL" id="MBK1869914.1"/>
    </source>
</evidence>
<keyword evidence="1" id="KW-0547">Nucleotide-binding</keyword>
<protein>
    <submittedName>
        <fullName evidence="1">ABC transporter ATP-binding protein</fullName>
    </submittedName>
</protein>
<sequence length="507" mass="54217">MTTTSATPRLAVRHLTKRFGALIANDDVSLTIAPGELHCLLGENGAGKSTFSACLYGLLQPEAGEIEIDGVTAELTSPAKAIASGIGMVHQHFVLVPSFTVLENIVVGTGSGLRLDMTAARGRILDLSRQFGLEIAPDRLVADLSVGEKQWVEIVKALYLGARLLILDEPTAVLTPQESERLFAIIQQLKASGIAVILISHKMNEVMRSDRVSVLRKGRLVGTVTTKDVTRDDLTMMMVGRPVAQVHARSKPGAGETALSFTGVSLAKGGRTHLKNVTLDLAAGEIIGIAGVAGNGQDELLEAVAGLVRPDSGSIHLRGEDIGALSVHDIARRGVGYVPSDRFRDGLVSDFSIAENLILGQHWDERWRSGPFLDETATRRSAEQAIASYSVMASGPDMLCGRLSGGNAQKVILAREFAKARHLLLCNQPTRGVDIGVIEFVHGELLRKREEGCAILLVSEELEDIFALSDRIAVMFRGEILGIFPRHEADIARIGPLMAGHAHGAAA</sequence>
<keyword evidence="2" id="KW-1185">Reference proteome</keyword>
<comment type="caution">
    <text evidence="1">The sequence shown here is derived from an EMBL/GenBank/DDBJ whole genome shotgun (WGS) entry which is preliminary data.</text>
</comment>
<evidence type="ECO:0000313" key="2">
    <source>
        <dbReference type="Proteomes" id="UP000616151"/>
    </source>
</evidence>